<accession>A0A9W8CBP8</accession>
<proteinExistence type="predicted"/>
<dbReference type="PANTHER" id="PTHR46579:SF1">
    <property type="entry name" value="F5_8 TYPE C DOMAIN-CONTAINING PROTEIN"/>
    <property type="match status" value="1"/>
</dbReference>
<dbReference type="EMBL" id="JAFHDT010000001">
    <property type="protein sequence ID" value="KAI7814300.1"/>
    <property type="molecule type" value="Genomic_DNA"/>
</dbReference>
<sequence length="387" mass="44800">MATLLTPFVDELQELKQNRIKWTDTQNQQHSSKVHALICSSDSVARPQIRNTKQFNGIYGCDFCYHKGGRSYSYTCPEPSLRCESEHFQHAMTATPQQHVMGVKGPSPLMKLANFQMVNGFVPEYQHSVCLGVTRQLMTLWLDSTNHDKPWYIGTKSEVIDKQLLSIQPPVELTRVPQSVKERKYWKASEWRSFLLFYALPVLCGVLSKKYWNHLFLLVFGIYSLLQEKISMVEVDSAENTLKKFDREFEKLYGKENMTFNVHLMTHISASVRNWGPLWATSTFSFESFNGTLLKFFNGTTHVQQQIVKRFLKWRDLTTKADKYMKNAKDTVKKLFYNMQNSMQETAKSAQLSEKVRVFGNPHSVTIPVWHLLAIEDLFGITARSLL</sequence>
<dbReference type="AlphaFoldDB" id="A0A9W8CBP8"/>
<gene>
    <name evidence="1" type="ORF">IRJ41_012122</name>
</gene>
<comment type="caution">
    <text evidence="1">The sequence shown here is derived from an EMBL/GenBank/DDBJ whole genome shotgun (WGS) entry which is preliminary data.</text>
</comment>
<evidence type="ECO:0000313" key="1">
    <source>
        <dbReference type="EMBL" id="KAI7814300.1"/>
    </source>
</evidence>
<name>A0A9W8CBP8_TRIRA</name>
<dbReference type="Proteomes" id="UP001059041">
    <property type="component" value="Linkage Group LG1"/>
</dbReference>
<organism evidence="1 2">
    <name type="scientific">Triplophysa rosa</name>
    <name type="common">Cave loach</name>
    <dbReference type="NCBI Taxonomy" id="992332"/>
    <lineage>
        <taxon>Eukaryota</taxon>
        <taxon>Metazoa</taxon>
        <taxon>Chordata</taxon>
        <taxon>Craniata</taxon>
        <taxon>Vertebrata</taxon>
        <taxon>Euteleostomi</taxon>
        <taxon>Actinopterygii</taxon>
        <taxon>Neopterygii</taxon>
        <taxon>Teleostei</taxon>
        <taxon>Ostariophysi</taxon>
        <taxon>Cypriniformes</taxon>
        <taxon>Nemacheilidae</taxon>
        <taxon>Triplophysa</taxon>
    </lineage>
</organism>
<reference evidence="1" key="1">
    <citation type="submission" date="2021-02" db="EMBL/GenBank/DDBJ databases">
        <title>Comparative genomics reveals that relaxation of natural selection precedes convergent phenotypic evolution of cavefish.</title>
        <authorList>
            <person name="Peng Z."/>
        </authorList>
    </citation>
    <scope>NUCLEOTIDE SEQUENCE</scope>
    <source>
        <tissue evidence="1">Muscle</tissue>
    </source>
</reference>
<evidence type="ECO:0000313" key="2">
    <source>
        <dbReference type="Proteomes" id="UP001059041"/>
    </source>
</evidence>
<dbReference type="PANTHER" id="PTHR46579">
    <property type="entry name" value="F5/8 TYPE C DOMAIN-CONTAINING PROTEIN-RELATED"/>
    <property type="match status" value="1"/>
</dbReference>
<protein>
    <submittedName>
        <fullName evidence="1">Uncharacterized protein</fullName>
    </submittedName>
</protein>
<keyword evidence="2" id="KW-1185">Reference proteome</keyword>